<dbReference type="AlphaFoldDB" id="A0A3D2SHN0"/>
<evidence type="ECO:0000313" key="2">
    <source>
        <dbReference type="EMBL" id="HCK25020.1"/>
    </source>
</evidence>
<dbReference type="PANTHER" id="PTHR33886:SF8">
    <property type="entry name" value="UNSATURATED RHAMNOGALACTURONAN HYDROLASE (EUROFUNG)"/>
    <property type="match status" value="1"/>
</dbReference>
<comment type="caution">
    <text evidence="2">The sequence shown here is derived from an EMBL/GenBank/DDBJ whole genome shotgun (WGS) entry which is preliminary data.</text>
</comment>
<dbReference type="GO" id="GO:0005975">
    <property type="term" value="P:carbohydrate metabolic process"/>
    <property type="evidence" value="ECO:0007669"/>
    <property type="project" value="InterPro"/>
</dbReference>
<dbReference type="Pfam" id="PF07470">
    <property type="entry name" value="Glyco_hydro_88"/>
    <property type="match status" value="1"/>
</dbReference>
<feature type="non-terminal residue" evidence="2">
    <location>
        <position position="136"/>
    </location>
</feature>
<dbReference type="Proteomes" id="UP000263098">
    <property type="component" value="Unassembled WGS sequence"/>
</dbReference>
<sequence>MNKLICNLLTMGAVVSSLQVSAQKVDEQLPWSVRMTESEMIRCPESWQLDFQPSLKWDYCHGLELQAMLDVYDAYGDKKIYDYAYAYADTMIQADGSIKTYKLSEYNIDRLNSGKFLFRIFEQSKEAVSLYTSDAA</sequence>
<reference evidence="2 3" key="1">
    <citation type="journal article" date="2018" name="Nat. Biotechnol.">
        <title>A standardized bacterial taxonomy based on genome phylogeny substantially revises the tree of life.</title>
        <authorList>
            <person name="Parks D.H."/>
            <person name="Chuvochina M."/>
            <person name="Waite D.W."/>
            <person name="Rinke C."/>
            <person name="Skarshewski A."/>
            <person name="Chaumeil P.A."/>
            <person name="Hugenholtz P."/>
        </authorList>
    </citation>
    <scope>NUCLEOTIDE SEQUENCE [LARGE SCALE GENOMIC DNA]</scope>
    <source>
        <strain evidence="2">UBA9667</strain>
    </source>
</reference>
<evidence type="ECO:0000256" key="1">
    <source>
        <dbReference type="ARBA" id="ARBA00022801"/>
    </source>
</evidence>
<proteinExistence type="predicted"/>
<gene>
    <name evidence="2" type="ORF">DHW31_09640</name>
</gene>
<dbReference type="InterPro" id="IPR008928">
    <property type="entry name" value="6-hairpin_glycosidase_sf"/>
</dbReference>
<organism evidence="2 3">
    <name type="scientific">Bacteroides graminisolvens</name>
    <dbReference type="NCBI Taxonomy" id="477666"/>
    <lineage>
        <taxon>Bacteria</taxon>
        <taxon>Pseudomonadati</taxon>
        <taxon>Bacteroidota</taxon>
        <taxon>Bacteroidia</taxon>
        <taxon>Bacteroidales</taxon>
        <taxon>Bacteroidaceae</taxon>
        <taxon>Bacteroides</taxon>
    </lineage>
</organism>
<dbReference type="EMBL" id="DPVG01000352">
    <property type="protein sequence ID" value="HCK25020.1"/>
    <property type="molecule type" value="Genomic_DNA"/>
</dbReference>
<protein>
    <submittedName>
        <fullName evidence="2">Glycosyl hydrolase family 88</fullName>
    </submittedName>
</protein>
<dbReference type="InterPro" id="IPR010905">
    <property type="entry name" value="Glyco_hydro_88"/>
</dbReference>
<dbReference type="PANTHER" id="PTHR33886">
    <property type="entry name" value="UNSATURATED RHAMNOGALACTURONAN HYDROLASE (EUROFUNG)"/>
    <property type="match status" value="1"/>
</dbReference>
<name>A0A3D2SHN0_9BACE</name>
<dbReference type="InterPro" id="IPR052043">
    <property type="entry name" value="PolySaccharide_Degr_Enz"/>
</dbReference>
<keyword evidence="1 2" id="KW-0378">Hydrolase</keyword>
<dbReference type="GO" id="GO:0016787">
    <property type="term" value="F:hydrolase activity"/>
    <property type="evidence" value="ECO:0007669"/>
    <property type="project" value="UniProtKB-KW"/>
</dbReference>
<accession>A0A3D2SHN0</accession>
<dbReference type="Gene3D" id="1.50.10.10">
    <property type="match status" value="1"/>
</dbReference>
<evidence type="ECO:0000313" key="3">
    <source>
        <dbReference type="Proteomes" id="UP000263098"/>
    </source>
</evidence>
<dbReference type="InterPro" id="IPR012341">
    <property type="entry name" value="6hp_glycosidase-like_sf"/>
</dbReference>
<dbReference type="SUPFAM" id="SSF48208">
    <property type="entry name" value="Six-hairpin glycosidases"/>
    <property type="match status" value="1"/>
</dbReference>